<evidence type="ECO:0008006" key="3">
    <source>
        <dbReference type="Google" id="ProtNLM"/>
    </source>
</evidence>
<dbReference type="Proteomes" id="UP000094336">
    <property type="component" value="Unassembled WGS sequence"/>
</dbReference>
<dbReference type="RefSeq" id="XP_018987488.1">
    <property type="nucleotide sequence ID" value="XM_019128174.1"/>
</dbReference>
<keyword evidence="2" id="KW-1185">Reference proteome</keyword>
<name>A0A1E3QWY5_9ASCO</name>
<dbReference type="EMBL" id="KV454427">
    <property type="protein sequence ID" value="ODQ82160.1"/>
    <property type="molecule type" value="Genomic_DNA"/>
</dbReference>
<evidence type="ECO:0000313" key="2">
    <source>
        <dbReference type="Proteomes" id="UP000094336"/>
    </source>
</evidence>
<accession>A0A1E3QWY5</accession>
<proteinExistence type="predicted"/>
<sequence>MDTHEIPLFGGILPLEIVEKIVSYLPLSTVADVMNPENASLALVARRRYYSKIELMFCELPSEYNSYIYIMMPSLWLSLNLKLW</sequence>
<protein>
    <recommendedName>
        <fullName evidence="3">F-box domain-containing protein</fullName>
    </recommendedName>
</protein>
<gene>
    <name evidence="1" type="ORF">BABINDRAFT_160338</name>
</gene>
<dbReference type="AlphaFoldDB" id="A0A1E3QWY5"/>
<evidence type="ECO:0000313" key="1">
    <source>
        <dbReference type="EMBL" id="ODQ82160.1"/>
    </source>
</evidence>
<dbReference type="GeneID" id="30146027"/>
<organism evidence="1 2">
    <name type="scientific">Babjeviella inositovora NRRL Y-12698</name>
    <dbReference type="NCBI Taxonomy" id="984486"/>
    <lineage>
        <taxon>Eukaryota</taxon>
        <taxon>Fungi</taxon>
        <taxon>Dikarya</taxon>
        <taxon>Ascomycota</taxon>
        <taxon>Saccharomycotina</taxon>
        <taxon>Pichiomycetes</taxon>
        <taxon>Serinales incertae sedis</taxon>
        <taxon>Babjeviella</taxon>
    </lineage>
</organism>
<reference evidence="2" key="1">
    <citation type="submission" date="2016-05" db="EMBL/GenBank/DDBJ databases">
        <title>Comparative genomics of biotechnologically important yeasts.</title>
        <authorList>
            <consortium name="DOE Joint Genome Institute"/>
            <person name="Riley R."/>
            <person name="Haridas S."/>
            <person name="Wolfe K.H."/>
            <person name="Lopes M.R."/>
            <person name="Hittinger C.T."/>
            <person name="Goker M."/>
            <person name="Salamov A."/>
            <person name="Wisecaver J."/>
            <person name="Long T.M."/>
            <person name="Aerts A.L."/>
            <person name="Barry K."/>
            <person name="Choi C."/>
            <person name="Clum A."/>
            <person name="Coughlan A.Y."/>
            <person name="Deshpande S."/>
            <person name="Douglass A.P."/>
            <person name="Hanson S.J."/>
            <person name="Klenk H.-P."/>
            <person name="Labutti K."/>
            <person name="Lapidus A."/>
            <person name="Lindquist E."/>
            <person name="Lipzen A."/>
            <person name="Meier-Kolthoff J.P."/>
            <person name="Ohm R.A."/>
            <person name="Otillar R.P."/>
            <person name="Pangilinan J."/>
            <person name="Peng Y."/>
            <person name="Rokas A."/>
            <person name="Rosa C.A."/>
            <person name="Scheuner C."/>
            <person name="Sibirny A.A."/>
            <person name="Slot J.C."/>
            <person name="Stielow J.B."/>
            <person name="Sun H."/>
            <person name="Kurtzman C.P."/>
            <person name="Blackwell M."/>
            <person name="Grigoriev I.V."/>
            <person name="Jeffries T.W."/>
        </authorList>
    </citation>
    <scope>NUCLEOTIDE SEQUENCE [LARGE SCALE GENOMIC DNA]</scope>
    <source>
        <strain evidence="2">NRRL Y-12698</strain>
    </source>
</reference>